<evidence type="ECO:0000259" key="12">
    <source>
        <dbReference type="PROSITE" id="PS51192"/>
    </source>
</evidence>
<feature type="region of interest" description="Disordered" evidence="10">
    <location>
        <begin position="1"/>
        <end position="36"/>
    </location>
</feature>
<dbReference type="PROSITE" id="PS50014">
    <property type="entry name" value="BROMODOMAIN_2"/>
    <property type="match status" value="1"/>
</dbReference>
<evidence type="ECO:0000259" key="14">
    <source>
        <dbReference type="PROSITE" id="PS51204"/>
    </source>
</evidence>
<dbReference type="SMART" id="SM00490">
    <property type="entry name" value="HELICc"/>
    <property type="match status" value="1"/>
</dbReference>
<dbReference type="Pfam" id="PF14619">
    <property type="entry name" value="SnAC"/>
    <property type="match status" value="1"/>
</dbReference>
<dbReference type="GO" id="GO:0006355">
    <property type="term" value="P:regulation of DNA-templated transcription"/>
    <property type="evidence" value="ECO:0007669"/>
    <property type="project" value="InterPro"/>
</dbReference>
<dbReference type="Gene3D" id="1.20.5.170">
    <property type="match status" value="1"/>
</dbReference>
<proteinExistence type="predicted"/>
<feature type="domain" description="HSA" evidence="14">
    <location>
        <begin position="454"/>
        <end position="526"/>
    </location>
</feature>
<evidence type="ECO:0000256" key="7">
    <source>
        <dbReference type="ARBA" id="ARBA00023163"/>
    </source>
</evidence>
<dbReference type="HOGENOM" id="CLU_000315_15_3_1"/>
<dbReference type="EMBL" id="KL197727">
    <property type="protein sequence ID" value="KDQ54943.1"/>
    <property type="molecule type" value="Genomic_DNA"/>
</dbReference>
<dbReference type="SMART" id="SM01314">
    <property type="entry name" value="SnAC"/>
    <property type="match status" value="1"/>
</dbReference>
<feature type="region of interest" description="Disordered" evidence="10">
    <location>
        <begin position="1455"/>
        <end position="1509"/>
    </location>
</feature>
<keyword evidence="5" id="KW-0805">Transcription regulation</keyword>
<dbReference type="SMART" id="SM00951">
    <property type="entry name" value="QLQ"/>
    <property type="match status" value="1"/>
</dbReference>
<evidence type="ECO:0000256" key="4">
    <source>
        <dbReference type="ARBA" id="ARBA00022840"/>
    </source>
</evidence>
<feature type="domain" description="QLQ" evidence="15">
    <location>
        <begin position="152"/>
        <end position="187"/>
    </location>
</feature>
<feature type="region of interest" description="Disordered" evidence="10">
    <location>
        <begin position="75"/>
        <end position="154"/>
    </location>
</feature>
<feature type="domain" description="Helicase ATP-binding" evidence="12">
    <location>
        <begin position="646"/>
        <end position="811"/>
    </location>
</feature>
<keyword evidence="8" id="KW-0539">Nucleus</keyword>
<dbReference type="InterPro" id="IPR049730">
    <property type="entry name" value="SNF2/RAD54-like_C"/>
</dbReference>
<feature type="domain" description="Helicase C-terminal" evidence="13">
    <location>
        <begin position="958"/>
        <end position="1119"/>
    </location>
</feature>
<evidence type="ECO:0000259" key="15">
    <source>
        <dbReference type="PROSITE" id="PS51666"/>
    </source>
</evidence>
<evidence type="ECO:0000313" key="17">
    <source>
        <dbReference type="Proteomes" id="UP000027265"/>
    </source>
</evidence>
<dbReference type="InterPro" id="IPR000330">
    <property type="entry name" value="SNF2_N"/>
</dbReference>
<dbReference type="GO" id="GO:0005634">
    <property type="term" value="C:nucleus"/>
    <property type="evidence" value="ECO:0007669"/>
    <property type="project" value="UniProtKB-SubCell"/>
</dbReference>
<evidence type="ECO:0000256" key="8">
    <source>
        <dbReference type="ARBA" id="ARBA00023242"/>
    </source>
</evidence>
<dbReference type="InterPro" id="IPR029295">
    <property type="entry name" value="SnAC"/>
</dbReference>
<keyword evidence="2" id="KW-0547">Nucleotide-binding</keyword>
<dbReference type="InterPro" id="IPR014001">
    <property type="entry name" value="Helicase_ATP-bd"/>
</dbReference>
<dbReference type="Pfam" id="PF00271">
    <property type="entry name" value="Helicase_C"/>
    <property type="match status" value="1"/>
</dbReference>
<feature type="compositionally biased region" description="Low complexity" evidence="10">
    <location>
        <begin position="1"/>
        <end position="34"/>
    </location>
</feature>
<dbReference type="Gene3D" id="3.40.50.300">
    <property type="entry name" value="P-loop containing nucleotide triphosphate hydrolases"/>
    <property type="match status" value="1"/>
</dbReference>
<dbReference type="FunFam" id="3.40.50.10810:FF:000008">
    <property type="entry name" value="Chromatin structure-remodeling complex subunit snf21"/>
    <property type="match status" value="1"/>
</dbReference>
<name>A0A067PJ89_9AGAM</name>
<feature type="compositionally biased region" description="Basic and acidic residues" evidence="10">
    <location>
        <begin position="1248"/>
        <end position="1267"/>
    </location>
</feature>
<dbReference type="STRING" id="933084.A0A067PJ89"/>
<feature type="region of interest" description="Disordered" evidence="10">
    <location>
        <begin position="1248"/>
        <end position="1341"/>
    </location>
</feature>
<sequence length="1509" mass="171193">MAGQMQPPNIAQNIHPQQQQQMQQRQAAQMQAMAHQERLKQLWQRMNVLKSQGHTPENSQELDKIVKFLAGLQHHQAPRPHQQQPDHHTPDHHQQQQQPIANGHPHPQSHPPQQPQAPIANGTPAPPPISASNSLTSGSTQPYPNPPTTPVSFTPDQINALRVQIHAFKLLQRGLPVPDSIQQAIRAPLSTVPELEKLIHIKDTNGGVVDAVVKVHKAGASDGTPGPSEASPVDGPGAGGSSASVNGTIKTEEREPTPAGDVPKGPFLEDTVDSGIYPYNSYVHPFTHLKRPTTSTSPNLLATRLQRLLVPSVMPSGLDPHQIIAERNRFIEARVDQRIRELEGMSATMGDGGMDGVVDDPPNPTKQEEDKGKENMVSDLQALVHPSPNAHGKLRAMIELKSLRVLDKQRALRALVAERLTHGSLLPLNRADFRRTRKPTIRDARMTEQLERKQRVERERRAKQKHVEQLGVICSHGAEVIAVNRAAQDRIARLGKAVQSFHAHTEKEEQKRIERISKERLKALKADDEEAYMKLIDTAKDTRITHLLKQTDSYLDSLAQAVMAQQNDDVHRGQSALPFEVEEGPTSEATFGAVTHKDDEVDPNDTKKLDYYAVAHRIKEKVSRQPSILVGGTLKEYQIKGLQWMVSLYNNRLNGILADEMGLGKTIQTISLITFLIESKREPGPYLVIVPLSTMTNWSGEFQKWAPSVKMIAYKGSPTQRKMLQNDIRVGHFQVLLTTYEYIIKDRPVLSKMKWLHMIIDEGHRMKNTQSKLSQTLTQYYHSRYRLILTGTPLQNNLPELWSLLNFVLPKIFNSVKSFDEWFNTPFANSGTGDKIELNEEEALLIIRRLHKVLRPFLLRRLKKDVESELPDKVEKVIKVRMSALQAQLYKQMKKFKMIADGKETKGKSGGVKGLSNELMQLRKICQHPFLFDSVEDKINPAGLIDEKVIRSCGKMELLSRILPKFFKTGHRVLIFFQMTKVMDIMEDFLKMMGWKYLRLDGGTKTEERAGHVALFNAKDSEYQVFILSTRAGGLGLNLQTADTVILYDSDWNPHADLQAQDRAHRIGQTKAVRILRFITEKSVEEAMYSRARYKLDIDDKVIQAGRFDNKSTQEEQEEFLRSILEADQEEENEEAGTLTDDEINEIIARSDEEMIYFKDLDIQREREAEIAWRAAGRRGKPPAPLIQLEELPECYQNDEPFEGKEEDIGMEGRGHRRRNVVNYNDGLSDEQWVMAMEDGEDMQELVERNKDKKDRRVASKLLRENDVSGTGTPVSDTDSRGRKGRKGKAKMIEPEFEPPIGKRKRGMKSMSVTPSIQEDDDEERDTKRRKTKAPDTTAATREKMKKAFAECYKAVLNCTDETGRKRCDLFRELPDKRDYPDYYQLITQPIALSHLRKRGSANYYKDVQHFRDDWRLMFNNARTYNQEGSWVYIDAEEMEKVFVATFNRVLVGSGLPGAPPAPSGSGSYDDSALTPMDEDDRPPPPRSKSASRRQVISDDEYLTPSDEE</sequence>
<evidence type="ECO:0000259" key="13">
    <source>
        <dbReference type="PROSITE" id="PS51194"/>
    </source>
</evidence>
<feature type="domain" description="Bromo" evidence="11">
    <location>
        <begin position="1363"/>
        <end position="1433"/>
    </location>
</feature>
<dbReference type="InterPro" id="IPR038718">
    <property type="entry name" value="SNF2-like_sf"/>
</dbReference>
<keyword evidence="4" id="KW-0067">ATP-binding</keyword>
<dbReference type="Pfam" id="PF07529">
    <property type="entry name" value="HSA"/>
    <property type="match status" value="1"/>
</dbReference>
<keyword evidence="17" id="KW-1185">Reference proteome</keyword>
<protein>
    <recommendedName>
        <fullName evidence="18">SNF2-family ATP dependent chromatin remodeling factor snf21</fullName>
    </recommendedName>
</protein>
<evidence type="ECO:0000256" key="9">
    <source>
        <dbReference type="PROSITE-ProRule" id="PRU00035"/>
    </source>
</evidence>
<feature type="compositionally biased region" description="Acidic residues" evidence="10">
    <location>
        <begin position="1498"/>
        <end position="1509"/>
    </location>
</feature>
<evidence type="ECO:0000313" key="16">
    <source>
        <dbReference type="EMBL" id="KDQ54943.1"/>
    </source>
</evidence>
<dbReference type="GO" id="GO:0016787">
    <property type="term" value="F:hydrolase activity"/>
    <property type="evidence" value="ECO:0007669"/>
    <property type="project" value="UniProtKB-KW"/>
</dbReference>
<organism evidence="16 17">
    <name type="scientific">Jaapia argillacea MUCL 33604</name>
    <dbReference type="NCBI Taxonomy" id="933084"/>
    <lineage>
        <taxon>Eukaryota</taxon>
        <taxon>Fungi</taxon>
        <taxon>Dikarya</taxon>
        <taxon>Basidiomycota</taxon>
        <taxon>Agaricomycotina</taxon>
        <taxon>Agaricomycetes</taxon>
        <taxon>Agaricomycetidae</taxon>
        <taxon>Jaapiales</taxon>
        <taxon>Jaapiaceae</taxon>
        <taxon>Jaapia</taxon>
    </lineage>
</organism>
<dbReference type="InterPro" id="IPR036427">
    <property type="entry name" value="Bromodomain-like_sf"/>
</dbReference>
<dbReference type="GO" id="GO:0005524">
    <property type="term" value="F:ATP binding"/>
    <property type="evidence" value="ECO:0007669"/>
    <property type="project" value="InterPro"/>
</dbReference>
<evidence type="ECO:0008006" key="18">
    <source>
        <dbReference type="Google" id="ProtNLM"/>
    </source>
</evidence>
<keyword evidence="6 9" id="KW-0103">Bromodomain</keyword>
<dbReference type="SUPFAM" id="SSF47370">
    <property type="entry name" value="Bromodomain"/>
    <property type="match status" value="1"/>
</dbReference>
<dbReference type="SUPFAM" id="SSF52540">
    <property type="entry name" value="P-loop containing nucleoside triphosphate hydrolases"/>
    <property type="match status" value="2"/>
</dbReference>
<dbReference type="CDD" id="cd17996">
    <property type="entry name" value="DEXHc_SMARCA2_SMARCA4"/>
    <property type="match status" value="1"/>
</dbReference>
<dbReference type="PROSITE" id="PS51204">
    <property type="entry name" value="HSA"/>
    <property type="match status" value="1"/>
</dbReference>
<dbReference type="InterPro" id="IPR001487">
    <property type="entry name" value="Bromodomain"/>
</dbReference>
<evidence type="ECO:0000259" key="11">
    <source>
        <dbReference type="PROSITE" id="PS50014"/>
    </source>
</evidence>
<dbReference type="InterPro" id="IPR014012">
    <property type="entry name" value="HSA_dom"/>
</dbReference>
<evidence type="ECO:0000256" key="1">
    <source>
        <dbReference type="ARBA" id="ARBA00004123"/>
    </source>
</evidence>
<dbReference type="Pfam" id="PF00439">
    <property type="entry name" value="Bromodomain"/>
    <property type="match status" value="1"/>
</dbReference>
<keyword evidence="3" id="KW-0378">Hydrolase</keyword>
<evidence type="ECO:0000256" key="2">
    <source>
        <dbReference type="ARBA" id="ARBA00022741"/>
    </source>
</evidence>
<dbReference type="GO" id="GO:0042393">
    <property type="term" value="F:histone binding"/>
    <property type="evidence" value="ECO:0007669"/>
    <property type="project" value="InterPro"/>
</dbReference>
<evidence type="ECO:0000256" key="5">
    <source>
        <dbReference type="ARBA" id="ARBA00023015"/>
    </source>
</evidence>
<evidence type="ECO:0000256" key="6">
    <source>
        <dbReference type="ARBA" id="ARBA00023117"/>
    </source>
</evidence>
<dbReference type="InParanoid" id="A0A067PJ89"/>
<gene>
    <name evidence="16" type="ORF">JAAARDRAFT_181723</name>
</gene>
<evidence type="ECO:0000256" key="3">
    <source>
        <dbReference type="ARBA" id="ARBA00022801"/>
    </source>
</evidence>
<accession>A0A067PJ89</accession>
<dbReference type="Gene3D" id="3.40.50.10810">
    <property type="entry name" value="Tandem AAA-ATPase domain"/>
    <property type="match status" value="1"/>
</dbReference>
<dbReference type="Proteomes" id="UP000027265">
    <property type="component" value="Unassembled WGS sequence"/>
</dbReference>
<dbReference type="FunCoup" id="A0A067PJ89">
    <property type="interactions" value="737"/>
</dbReference>
<dbReference type="PROSITE" id="PS51192">
    <property type="entry name" value="HELICASE_ATP_BIND_1"/>
    <property type="match status" value="1"/>
</dbReference>
<comment type="subcellular location">
    <subcellularLocation>
        <location evidence="1">Nucleus</location>
    </subcellularLocation>
</comment>
<feature type="compositionally biased region" description="Polar residues" evidence="10">
    <location>
        <begin position="130"/>
        <end position="142"/>
    </location>
</feature>
<dbReference type="PANTHER" id="PTHR10799">
    <property type="entry name" value="SNF2/RAD54 HELICASE FAMILY"/>
    <property type="match status" value="1"/>
</dbReference>
<feature type="compositionally biased region" description="Basic and acidic residues" evidence="10">
    <location>
        <begin position="84"/>
        <end position="94"/>
    </location>
</feature>
<dbReference type="InterPro" id="IPR027417">
    <property type="entry name" value="P-loop_NTPase"/>
</dbReference>
<dbReference type="SMART" id="SM00297">
    <property type="entry name" value="BROMO"/>
    <property type="match status" value="1"/>
</dbReference>
<feature type="region of interest" description="Disordered" evidence="10">
    <location>
        <begin position="218"/>
        <end position="267"/>
    </location>
</feature>
<dbReference type="PRINTS" id="PR00503">
    <property type="entry name" value="BROMODOMAIN"/>
</dbReference>
<dbReference type="SMART" id="SM00487">
    <property type="entry name" value="DEXDc"/>
    <property type="match status" value="1"/>
</dbReference>
<reference evidence="17" key="1">
    <citation type="journal article" date="2014" name="Proc. Natl. Acad. Sci. U.S.A.">
        <title>Extensive sampling of basidiomycete genomes demonstrates inadequacy of the white-rot/brown-rot paradigm for wood decay fungi.</title>
        <authorList>
            <person name="Riley R."/>
            <person name="Salamov A.A."/>
            <person name="Brown D.W."/>
            <person name="Nagy L.G."/>
            <person name="Floudas D."/>
            <person name="Held B.W."/>
            <person name="Levasseur A."/>
            <person name="Lombard V."/>
            <person name="Morin E."/>
            <person name="Otillar R."/>
            <person name="Lindquist E.A."/>
            <person name="Sun H."/>
            <person name="LaButti K.M."/>
            <person name="Schmutz J."/>
            <person name="Jabbour D."/>
            <person name="Luo H."/>
            <person name="Baker S.E."/>
            <person name="Pisabarro A.G."/>
            <person name="Walton J.D."/>
            <person name="Blanchette R.A."/>
            <person name="Henrissat B."/>
            <person name="Martin F."/>
            <person name="Cullen D."/>
            <person name="Hibbett D.S."/>
            <person name="Grigoriev I.V."/>
        </authorList>
    </citation>
    <scope>NUCLEOTIDE SEQUENCE [LARGE SCALE GENOMIC DNA]</scope>
    <source>
        <strain evidence="17">MUCL 33604</strain>
    </source>
</reference>
<dbReference type="Pfam" id="PF00176">
    <property type="entry name" value="SNF2-rel_dom"/>
    <property type="match status" value="1"/>
</dbReference>
<feature type="region of interest" description="Disordered" evidence="10">
    <location>
        <begin position="346"/>
        <end position="371"/>
    </location>
</feature>
<dbReference type="Gene3D" id="1.20.920.10">
    <property type="entry name" value="Bromodomain-like"/>
    <property type="match status" value="1"/>
</dbReference>
<dbReference type="PROSITE" id="PS51194">
    <property type="entry name" value="HELICASE_CTER"/>
    <property type="match status" value="1"/>
</dbReference>
<dbReference type="CDD" id="cd18793">
    <property type="entry name" value="SF2_C_SNF"/>
    <property type="match status" value="1"/>
</dbReference>
<keyword evidence="7" id="KW-0804">Transcription</keyword>
<dbReference type="OrthoDB" id="5857104at2759"/>
<dbReference type="PROSITE" id="PS51666">
    <property type="entry name" value="QLQ"/>
    <property type="match status" value="1"/>
</dbReference>
<evidence type="ECO:0000256" key="10">
    <source>
        <dbReference type="SAM" id="MobiDB-lite"/>
    </source>
</evidence>
<dbReference type="InterPro" id="IPR001650">
    <property type="entry name" value="Helicase_C-like"/>
</dbReference>
<dbReference type="GO" id="GO:0006338">
    <property type="term" value="P:chromatin remodeling"/>
    <property type="evidence" value="ECO:0007669"/>
    <property type="project" value="UniProtKB-ARBA"/>
</dbReference>
<feature type="compositionally biased region" description="Polar residues" evidence="10">
    <location>
        <begin position="1268"/>
        <end position="1277"/>
    </location>
</feature>
<dbReference type="InterPro" id="IPR014978">
    <property type="entry name" value="Gln-Leu-Gln_QLQ"/>
</dbReference>
<dbReference type="Pfam" id="PF08880">
    <property type="entry name" value="QLQ"/>
    <property type="match status" value="1"/>
</dbReference>
<dbReference type="SMART" id="SM00573">
    <property type="entry name" value="HSA"/>
    <property type="match status" value="1"/>
</dbReference>